<evidence type="ECO:0000256" key="2">
    <source>
        <dbReference type="ARBA" id="ARBA00022737"/>
    </source>
</evidence>
<dbReference type="OMA" id="DHMEPLP"/>
<dbReference type="PROSITE" id="PS50090">
    <property type="entry name" value="MYB_LIKE"/>
    <property type="match status" value="2"/>
</dbReference>
<keyword evidence="10" id="KW-1185">Reference proteome</keyword>
<dbReference type="FunFam" id="1.10.10.60:FF:000351">
    <property type="entry name" value="Transcription factor GAMYB"/>
    <property type="match status" value="1"/>
</dbReference>
<dbReference type="InterPro" id="IPR009057">
    <property type="entry name" value="Homeodomain-like_sf"/>
</dbReference>
<dbReference type="Pfam" id="PF00249">
    <property type="entry name" value="Myb_DNA-binding"/>
    <property type="match status" value="2"/>
</dbReference>
<reference evidence="9 10" key="1">
    <citation type="journal article" date="2012" name="Nature">
        <title>Repeated polyploidization of Gossypium genomes and the evolution of spinnable cotton fibres.</title>
        <authorList>
            <person name="Paterson A.H."/>
            <person name="Wendel J.F."/>
            <person name="Gundlach H."/>
            <person name="Guo H."/>
            <person name="Jenkins J."/>
            <person name="Jin D."/>
            <person name="Llewellyn D."/>
            <person name="Showmaker K.C."/>
            <person name="Shu S."/>
            <person name="Udall J."/>
            <person name="Yoo M.J."/>
            <person name="Byers R."/>
            <person name="Chen W."/>
            <person name="Doron-Faigenboim A."/>
            <person name="Duke M.V."/>
            <person name="Gong L."/>
            <person name="Grimwood J."/>
            <person name="Grover C."/>
            <person name="Grupp K."/>
            <person name="Hu G."/>
            <person name="Lee T.H."/>
            <person name="Li J."/>
            <person name="Lin L."/>
            <person name="Liu T."/>
            <person name="Marler B.S."/>
            <person name="Page J.T."/>
            <person name="Roberts A.W."/>
            <person name="Romanel E."/>
            <person name="Sanders W.S."/>
            <person name="Szadkowski E."/>
            <person name="Tan X."/>
            <person name="Tang H."/>
            <person name="Xu C."/>
            <person name="Wang J."/>
            <person name="Wang Z."/>
            <person name="Zhang D."/>
            <person name="Zhang L."/>
            <person name="Ashrafi H."/>
            <person name="Bedon F."/>
            <person name="Bowers J.E."/>
            <person name="Brubaker C.L."/>
            <person name="Chee P.W."/>
            <person name="Das S."/>
            <person name="Gingle A.R."/>
            <person name="Haigler C.H."/>
            <person name="Harker D."/>
            <person name="Hoffmann L.V."/>
            <person name="Hovav R."/>
            <person name="Jones D.C."/>
            <person name="Lemke C."/>
            <person name="Mansoor S."/>
            <person name="ur Rahman M."/>
            <person name="Rainville L.N."/>
            <person name="Rambani A."/>
            <person name="Reddy U.K."/>
            <person name="Rong J.K."/>
            <person name="Saranga Y."/>
            <person name="Scheffler B.E."/>
            <person name="Scheffler J.A."/>
            <person name="Stelly D.M."/>
            <person name="Triplett B.A."/>
            <person name="Van Deynze A."/>
            <person name="Vaslin M.F."/>
            <person name="Waghmare V.N."/>
            <person name="Walford S.A."/>
            <person name="Wright R.J."/>
            <person name="Zaki E.A."/>
            <person name="Zhang T."/>
            <person name="Dennis E.S."/>
            <person name="Mayer K.F."/>
            <person name="Peterson D.G."/>
            <person name="Rokhsar D.S."/>
            <person name="Wang X."/>
            <person name="Schmutz J."/>
        </authorList>
    </citation>
    <scope>NUCLEOTIDE SEQUENCE [LARGE SCALE GENOMIC DNA]</scope>
</reference>
<feature type="domain" description="HTH myb-type" evidence="8">
    <location>
        <begin position="154"/>
        <end position="209"/>
    </location>
</feature>
<dbReference type="Proteomes" id="UP000032304">
    <property type="component" value="Chromosome 4"/>
</dbReference>
<dbReference type="InterPro" id="IPR001005">
    <property type="entry name" value="SANT/Myb"/>
</dbReference>
<dbReference type="SUPFAM" id="SSF46689">
    <property type="entry name" value="Homeodomain-like"/>
    <property type="match status" value="1"/>
</dbReference>
<keyword evidence="4" id="KW-0238">DNA-binding</keyword>
<keyword evidence="5" id="KW-0804">Transcription</keyword>
<evidence type="ECO:0000256" key="3">
    <source>
        <dbReference type="ARBA" id="ARBA00023015"/>
    </source>
</evidence>
<dbReference type="STRING" id="29730.A0A0D2S0S5"/>
<organism evidence="9 10">
    <name type="scientific">Gossypium raimondii</name>
    <name type="common">Peruvian cotton</name>
    <name type="synonym">Gossypium klotzschianum subsp. raimondii</name>
    <dbReference type="NCBI Taxonomy" id="29730"/>
    <lineage>
        <taxon>Eukaryota</taxon>
        <taxon>Viridiplantae</taxon>
        <taxon>Streptophyta</taxon>
        <taxon>Embryophyta</taxon>
        <taxon>Tracheophyta</taxon>
        <taxon>Spermatophyta</taxon>
        <taxon>Magnoliopsida</taxon>
        <taxon>eudicotyledons</taxon>
        <taxon>Gunneridae</taxon>
        <taxon>Pentapetalae</taxon>
        <taxon>rosids</taxon>
        <taxon>malvids</taxon>
        <taxon>Malvales</taxon>
        <taxon>Malvaceae</taxon>
        <taxon>Malvoideae</taxon>
        <taxon>Gossypium</taxon>
    </lineage>
</organism>
<keyword evidence="3" id="KW-0805">Transcription regulation</keyword>
<evidence type="ECO:0000259" key="8">
    <source>
        <dbReference type="PROSITE" id="PS51294"/>
    </source>
</evidence>
<feature type="domain" description="Myb-like" evidence="7">
    <location>
        <begin position="101"/>
        <end position="153"/>
    </location>
</feature>
<feature type="non-terminal residue" evidence="9">
    <location>
        <position position="1"/>
    </location>
</feature>
<dbReference type="GO" id="GO:0003677">
    <property type="term" value="F:DNA binding"/>
    <property type="evidence" value="ECO:0007669"/>
    <property type="project" value="UniProtKB-KW"/>
</dbReference>
<dbReference type="GO" id="GO:0005634">
    <property type="term" value="C:nucleus"/>
    <property type="evidence" value="ECO:0007669"/>
    <property type="project" value="UniProtKB-SubCell"/>
</dbReference>
<dbReference type="CDD" id="cd00167">
    <property type="entry name" value="SANT"/>
    <property type="match status" value="2"/>
</dbReference>
<keyword evidence="6" id="KW-0539">Nucleus</keyword>
<dbReference type="SMART" id="SM00717">
    <property type="entry name" value="SANT"/>
    <property type="match status" value="2"/>
</dbReference>
<feature type="domain" description="HTH myb-type" evidence="8">
    <location>
        <begin position="104"/>
        <end position="149"/>
    </location>
</feature>
<dbReference type="PANTHER" id="PTHR47996:SF3">
    <property type="entry name" value="TRANSCRIPTION FACTOR DUO1"/>
    <property type="match status" value="1"/>
</dbReference>
<sequence length="415" mass="46496">VSTNLLMEYMQQLPFDQGAINKMNDLHLSFDANPPKSSNLHRPQRSLGVGGFDSPWVLCLHISSYLNSNLIGGVVIIQNDNGTHFLAEVKLGEMEGKLVEISQIRKGPWKAEEDEVLINHVKKYGPREWSSIRSKGLLQRTGKSCRLRWVNKLRPNLKNGCKFTAEEERVVIELQAQFGNKWAKIATYLPGRTDNDVKNFWSSRQKRLARILQNSGTPSSSSSSSSSKSLKLKREIPAFHDVPVFEAPNLSSSMEEISCTMAQSCSSSSYLDNTETIIKVEQFPKLVNPKLYTDANMAQLELMSIGNNPYAAAEAQPQAFFPQTPHPQPYLTLSLESQDLLAKFEDPYFSQVFAPMDVPELDSGNVEQQPFLEPVRSGGFGAREEADNPMIPDAFFDDFPADMFDQMEPLPNPST</sequence>
<dbReference type="FunFam" id="1.10.10.60:FF:000060">
    <property type="entry name" value="MYB transcription factor"/>
    <property type="match status" value="1"/>
</dbReference>
<accession>A0A0D2S0S5</accession>
<evidence type="ECO:0000259" key="7">
    <source>
        <dbReference type="PROSITE" id="PS50090"/>
    </source>
</evidence>
<evidence type="ECO:0000313" key="9">
    <source>
        <dbReference type="EMBL" id="KJB24865.1"/>
    </source>
</evidence>
<comment type="subcellular location">
    <subcellularLocation>
        <location evidence="1">Nucleus</location>
    </subcellularLocation>
</comment>
<evidence type="ECO:0000313" key="10">
    <source>
        <dbReference type="Proteomes" id="UP000032304"/>
    </source>
</evidence>
<dbReference type="InterPro" id="IPR053106">
    <property type="entry name" value="Plant_Male-Germline_Reg_TFs"/>
</dbReference>
<dbReference type="PANTHER" id="PTHR47996">
    <property type="entry name" value="TRANSCRIPTION FACTOR DUO1"/>
    <property type="match status" value="1"/>
</dbReference>
<evidence type="ECO:0000256" key="1">
    <source>
        <dbReference type="ARBA" id="ARBA00004123"/>
    </source>
</evidence>
<protein>
    <submittedName>
        <fullName evidence="9">Uncharacterized protein</fullName>
    </submittedName>
</protein>
<gene>
    <name evidence="9" type="ORF">B456_004G165400</name>
</gene>
<dbReference type="Gene3D" id="1.10.10.60">
    <property type="entry name" value="Homeodomain-like"/>
    <property type="match status" value="2"/>
</dbReference>
<dbReference type="PROSITE" id="PS51294">
    <property type="entry name" value="HTH_MYB"/>
    <property type="match status" value="2"/>
</dbReference>
<evidence type="ECO:0000256" key="4">
    <source>
        <dbReference type="ARBA" id="ARBA00023125"/>
    </source>
</evidence>
<evidence type="ECO:0000256" key="5">
    <source>
        <dbReference type="ARBA" id="ARBA00023163"/>
    </source>
</evidence>
<keyword evidence="2" id="KW-0677">Repeat</keyword>
<name>A0A0D2S0S5_GOSRA</name>
<evidence type="ECO:0000256" key="6">
    <source>
        <dbReference type="ARBA" id="ARBA00023242"/>
    </source>
</evidence>
<dbReference type="EMBL" id="CM001743">
    <property type="protein sequence ID" value="KJB24865.1"/>
    <property type="molecule type" value="Genomic_DNA"/>
</dbReference>
<dbReference type="Gramene" id="KJB24865">
    <property type="protein sequence ID" value="KJB24865"/>
    <property type="gene ID" value="B456_004G165400"/>
</dbReference>
<proteinExistence type="predicted"/>
<dbReference type="AlphaFoldDB" id="A0A0D2S0S5"/>
<dbReference type="eggNOG" id="KOG0048">
    <property type="taxonomic scope" value="Eukaryota"/>
</dbReference>
<dbReference type="InterPro" id="IPR017930">
    <property type="entry name" value="Myb_dom"/>
</dbReference>
<feature type="domain" description="Myb-like" evidence="7">
    <location>
        <begin position="162"/>
        <end position="205"/>
    </location>
</feature>